<keyword evidence="2" id="KW-1185">Reference proteome</keyword>
<evidence type="ECO:0000313" key="1">
    <source>
        <dbReference type="EMBL" id="KAK3078056.1"/>
    </source>
</evidence>
<dbReference type="EMBL" id="JAWDJW010002242">
    <property type="protein sequence ID" value="KAK3078056.1"/>
    <property type="molecule type" value="Genomic_DNA"/>
</dbReference>
<dbReference type="Proteomes" id="UP001186974">
    <property type="component" value="Unassembled WGS sequence"/>
</dbReference>
<evidence type="ECO:0000313" key="2">
    <source>
        <dbReference type="Proteomes" id="UP001186974"/>
    </source>
</evidence>
<protein>
    <submittedName>
        <fullName evidence="1">Uncharacterized protein</fullName>
    </submittedName>
</protein>
<gene>
    <name evidence="1" type="ORF">LTS18_008551</name>
</gene>
<name>A0ACC3DN13_9PEZI</name>
<proteinExistence type="predicted"/>
<comment type="caution">
    <text evidence="1">The sequence shown here is derived from an EMBL/GenBank/DDBJ whole genome shotgun (WGS) entry which is preliminary data.</text>
</comment>
<sequence>MQFRAITLLALSTVALAAVEKRQATGLDEASVRGVLITALPPSLLAVAATNPAAVSSEIAAEFSASGAPSWFTALPTDVQSYLLGAPAVGATPTASNGIPTNSANMTMPTGAGVVNGTIGGIAGGNGTTGVNGTTGANGTTDGSTTGAAGLSTVASVSGRSSSAASTRAGASTSAGSPSGSAGAAGGSSPASTGGAALPTAVIGAGIAGVVGFVGMLAL</sequence>
<accession>A0ACC3DN13</accession>
<reference evidence="1" key="1">
    <citation type="submission" date="2024-09" db="EMBL/GenBank/DDBJ databases">
        <title>Black Yeasts Isolated from many extreme environments.</title>
        <authorList>
            <person name="Coleine C."/>
            <person name="Stajich J.E."/>
            <person name="Selbmann L."/>
        </authorList>
    </citation>
    <scope>NUCLEOTIDE SEQUENCE</scope>
    <source>
        <strain evidence="1">CCFEE 5737</strain>
    </source>
</reference>
<organism evidence="1 2">
    <name type="scientific">Coniosporium uncinatum</name>
    <dbReference type="NCBI Taxonomy" id="93489"/>
    <lineage>
        <taxon>Eukaryota</taxon>
        <taxon>Fungi</taxon>
        <taxon>Dikarya</taxon>
        <taxon>Ascomycota</taxon>
        <taxon>Pezizomycotina</taxon>
        <taxon>Dothideomycetes</taxon>
        <taxon>Dothideomycetes incertae sedis</taxon>
        <taxon>Coniosporium</taxon>
    </lineage>
</organism>